<dbReference type="Gene3D" id="1.10.10.10">
    <property type="entry name" value="Winged helix-like DNA-binding domain superfamily/Winged helix DNA-binding domain"/>
    <property type="match status" value="1"/>
</dbReference>
<dbReference type="SMART" id="SM00420">
    <property type="entry name" value="HTH_DEOR"/>
    <property type="match status" value="1"/>
</dbReference>
<dbReference type="PROSITE" id="PS51000">
    <property type="entry name" value="HTH_DEOR_2"/>
    <property type="match status" value="1"/>
</dbReference>
<dbReference type="InterPro" id="IPR050313">
    <property type="entry name" value="Carb_Metab_HTH_regulators"/>
</dbReference>
<dbReference type="PRINTS" id="PR00037">
    <property type="entry name" value="HTHLACR"/>
</dbReference>
<evidence type="ECO:0000256" key="2">
    <source>
        <dbReference type="ARBA" id="ARBA00023015"/>
    </source>
</evidence>
<accession>A0ABP3GE43</accession>
<sequence>MHNVMHVLLLRLSMPSHLDLNNPDTRQALLTEKLGQGPLVAKALAEELGVSPDTIRRDLIALESIGLLRRVKGGALPVNLPAVPMHQRITQPESWLQRLPEVIDDLVHKGDTLFLDGGVSVLHFAKALPRDFCGLAITPSPYVAIELQSKAIDTMLIGGKLHGLGGIACGADTVAQLQACAADLCILGTCGLDPQFGLSADDLAEASVKRQMALNASKVIALAGVEKLHSRARHKVLSCEELDVLLTDATQEQCQTFLTKGVEVVYV</sequence>
<gene>
    <name evidence="6" type="ORF">GCM10009092_03220</name>
</gene>
<dbReference type="EMBL" id="BAAAEI010000002">
    <property type="protein sequence ID" value="GAA0342014.1"/>
    <property type="molecule type" value="Genomic_DNA"/>
</dbReference>
<keyword evidence="2" id="KW-0805">Transcription regulation</keyword>
<organism evidence="6 7">
    <name type="scientific">Bowmanella denitrificans</name>
    <dbReference type="NCBI Taxonomy" id="366582"/>
    <lineage>
        <taxon>Bacteria</taxon>
        <taxon>Pseudomonadati</taxon>
        <taxon>Pseudomonadota</taxon>
        <taxon>Gammaproteobacteria</taxon>
        <taxon>Alteromonadales</taxon>
        <taxon>Alteromonadaceae</taxon>
        <taxon>Bowmanella</taxon>
    </lineage>
</organism>
<comment type="caution">
    <text evidence="6">The sequence shown here is derived from an EMBL/GenBank/DDBJ whole genome shotgun (WGS) entry which is preliminary data.</text>
</comment>
<dbReference type="GO" id="GO:0003677">
    <property type="term" value="F:DNA binding"/>
    <property type="evidence" value="ECO:0007669"/>
    <property type="project" value="UniProtKB-KW"/>
</dbReference>
<keyword evidence="1" id="KW-0678">Repressor</keyword>
<feature type="domain" description="HTH deoR-type" evidence="5">
    <location>
        <begin position="22"/>
        <end position="77"/>
    </location>
</feature>
<keyword evidence="3 6" id="KW-0238">DNA-binding</keyword>
<dbReference type="InterPro" id="IPR001034">
    <property type="entry name" value="DeoR_HTH"/>
</dbReference>
<dbReference type="SUPFAM" id="SSF46785">
    <property type="entry name" value="Winged helix' DNA-binding domain"/>
    <property type="match status" value="1"/>
</dbReference>
<dbReference type="PANTHER" id="PTHR30363">
    <property type="entry name" value="HTH-TYPE TRANSCRIPTIONAL REGULATOR SRLR-RELATED"/>
    <property type="match status" value="1"/>
</dbReference>
<keyword evidence="7" id="KW-1185">Reference proteome</keyword>
<dbReference type="Pfam" id="PF08220">
    <property type="entry name" value="HTH_DeoR"/>
    <property type="match status" value="1"/>
</dbReference>
<reference evidence="7" key="1">
    <citation type="journal article" date="2019" name="Int. J. Syst. Evol. Microbiol.">
        <title>The Global Catalogue of Microorganisms (GCM) 10K type strain sequencing project: providing services to taxonomists for standard genome sequencing and annotation.</title>
        <authorList>
            <consortium name="The Broad Institute Genomics Platform"/>
            <consortium name="The Broad Institute Genome Sequencing Center for Infectious Disease"/>
            <person name="Wu L."/>
            <person name="Ma J."/>
        </authorList>
    </citation>
    <scope>NUCLEOTIDE SEQUENCE [LARGE SCALE GENOMIC DNA]</scope>
    <source>
        <strain evidence="7">JCM 13378</strain>
    </source>
</reference>
<evidence type="ECO:0000256" key="3">
    <source>
        <dbReference type="ARBA" id="ARBA00023125"/>
    </source>
</evidence>
<dbReference type="PROSITE" id="PS00894">
    <property type="entry name" value="HTH_DEOR_1"/>
    <property type="match status" value="1"/>
</dbReference>
<name>A0ABP3GE43_9ALTE</name>
<evidence type="ECO:0000313" key="6">
    <source>
        <dbReference type="EMBL" id="GAA0342014.1"/>
    </source>
</evidence>
<evidence type="ECO:0000259" key="5">
    <source>
        <dbReference type="PROSITE" id="PS51000"/>
    </source>
</evidence>
<dbReference type="InterPro" id="IPR014036">
    <property type="entry name" value="DeoR-like_C"/>
</dbReference>
<dbReference type="InterPro" id="IPR037171">
    <property type="entry name" value="NagB/RpiA_transferase-like"/>
</dbReference>
<dbReference type="InterPro" id="IPR036390">
    <property type="entry name" value="WH_DNA-bd_sf"/>
</dbReference>
<dbReference type="Pfam" id="PF00455">
    <property type="entry name" value="DeoRC"/>
    <property type="match status" value="1"/>
</dbReference>
<dbReference type="InterPro" id="IPR036388">
    <property type="entry name" value="WH-like_DNA-bd_sf"/>
</dbReference>
<dbReference type="Proteomes" id="UP001501757">
    <property type="component" value="Unassembled WGS sequence"/>
</dbReference>
<dbReference type="SMART" id="SM01134">
    <property type="entry name" value="DeoRC"/>
    <property type="match status" value="1"/>
</dbReference>
<evidence type="ECO:0000256" key="4">
    <source>
        <dbReference type="ARBA" id="ARBA00023163"/>
    </source>
</evidence>
<proteinExistence type="predicted"/>
<dbReference type="SUPFAM" id="SSF100950">
    <property type="entry name" value="NagB/RpiA/CoA transferase-like"/>
    <property type="match status" value="1"/>
</dbReference>
<dbReference type="PANTHER" id="PTHR30363:SF4">
    <property type="entry name" value="GLYCEROL-3-PHOSPHATE REGULON REPRESSOR"/>
    <property type="match status" value="1"/>
</dbReference>
<dbReference type="InterPro" id="IPR018356">
    <property type="entry name" value="Tscrpt_reg_HTH_DeoR_CS"/>
</dbReference>
<evidence type="ECO:0000313" key="7">
    <source>
        <dbReference type="Proteomes" id="UP001501757"/>
    </source>
</evidence>
<keyword evidence="4" id="KW-0804">Transcription</keyword>
<protein>
    <submittedName>
        <fullName evidence="6">DeoR/GlpR family DNA-binding transcription regulator</fullName>
    </submittedName>
</protein>
<evidence type="ECO:0000256" key="1">
    <source>
        <dbReference type="ARBA" id="ARBA00022491"/>
    </source>
</evidence>